<dbReference type="InterPro" id="IPR029052">
    <property type="entry name" value="Metallo-depent_PP-like"/>
</dbReference>
<dbReference type="CDD" id="cd00844">
    <property type="entry name" value="MPP_Dbr1_N"/>
    <property type="match status" value="1"/>
</dbReference>
<feature type="compositionally biased region" description="Acidic residues" evidence="13">
    <location>
        <begin position="264"/>
        <end position="273"/>
    </location>
</feature>
<dbReference type="Pfam" id="PF00149">
    <property type="entry name" value="Metallophos"/>
    <property type="match status" value="1"/>
</dbReference>
<dbReference type="SMART" id="SM01124">
    <property type="entry name" value="DBR1"/>
    <property type="match status" value="1"/>
</dbReference>
<name>A0A8H5G7G5_9AGAR</name>
<keyword evidence="8" id="KW-0378">Hydrolase</keyword>
<dbReference type="InterPro" id="IPR041816">
    <property type="entry name" value="Dbr1_N"/>
</dbReference>
<evidence type="ECO:0000313" key="16">
    <source>
        <dbReference type="Proteomes" id="UP000559027"/>
    </source>
</evidence>
<evidence type="ECO:0000256" key="8">
    <source>
        <dbReference type="ARBA" id="ARBA00022801"/>
    </source>
</evidence>
<keyword evidence="11" id="KW-0464">Manganese</keyword>
<dbReference type="Proteomes" id="UP000559027">
    <property type="component" value="Unassembled WGS sequence"/>
</dbReference>
<evidence type="ECO:0000256" key="2">
    <source>
        <dbReference type="ARBA" id="ARBA00001947"/>
    </source>
</evidence>
<evidence type="ECO:0000256" key="9">
    <source>
        <dbReference type="ARBA" id="ARBA00022833"/>
    </source>
</evidence>
<comment type="cofactor">
    <cofactor evidence="3">
        <name>Fe(2+)</name>
        <dbReference type="ChEBI" id="CHEBI:29033"/>
    </cofactor>
</comment>
<feature type="domain" description="Lariat debranching enzyme C-terminal" evidence="14">
    <location>
        <begin position="284"/>
        <end position="444"/>
    </location>
</feature>
<keyword evidence="12" id="KW-0539">Nucleus</keyword>
<evidence type="ECO:0000256" key="7">
    <source>
        <dbReference type="ARBA" id="ARBA00022723"/>
    </source>
</evidence>
<comment type="cofactor">
    <cofactor evidence="2">
        <name>Zn(2+)</name>
        <dbReference type="ChEBI" id="CHEBI:29105"/>
    </cofactor>
</comment>
<dbReference type="EMBL" id="JAACJO010000004">
    <property type="protein sequence ID" value="KAF5359762.1"/>
    <property type="molecule type" value="Genomic_DNA"/>
</dbReference>
<dbReference type="SUPFAM" id="SSF56300">
    <property type="entry name" value="Metallo-dependent phosphatases"/>
    <property type="match status" value="1"/>
</dbReference>
<gene>
    <name evidence="15" type="ORF">D9756_003584</name>
</gene>
<feature type="compositionally biased region" description="Pro residues" evidence="13">
    <location>
        <begin position="276"/>
        <end position="288"/>
    </location>
</feature>
<dbReference type="GO" id="GO:0000398">
    <property type="term" value="P:mRNA splicing, via spliceosome"/>
    <property type="evidence" value="ECO:0007669"/>
    <property type="project" value="TreeGrafter"/>
</dbReference>
<protein>
    <recommendedName>
        <fullName evidence="14">Lariat debranching enzyme C-terminal domain-containing protein</fullName>
    </recommendedName>
</protein>
<dbReference type="AlphaFoldDB" id="A0A8H5G7G5"/>
<sequence>MKVAVEGCCHGQLDAIYEHIQTLEARNDYKVDLLLICGDFQAIRNLADLQCMSVPNKYKNLGGFYKYYTGEKTAPILTVVIGGNHEASNYMWELYHGGWLAPNIYFLGHAGCVRVNGIRIAGASGIFKKHDFPQGNYEKLPYTPNWLRSIYHIREFNIRRLSLLSQPTIFLSHDWPSSIEHHGNLRWLLSRKSFLRPDIESGNLGSPPMMGLLQTLKPIWWFSAHLHIVIDEDDFDTVDSGAKSKSEPSGTAPAPPTKQNPDEIALDDEEDAVEAPPAPQPVTRPPQSPVQGPTTRFLALDKCLPKRQFLEVVDIPTPTIEPSASTSGTGNSQPVLEFDPEWLAITRAFHGLFSAQHHQPTFPEETEARKSVSDALQWVVENVQKNDPSHALPVSEVQTFVQTAPVPESPSPNQKVKENEPQPPAYSNPQTEAFCRMLGIKNKINPGASSGTVAESTS</sequence>
<dbReference type="Pfam" id="PF05011">
    <property type="entry name" value="DBR1"/>
    <property type="match status" value="1"/>
</dbReference>
<dbReference type="InterPro" id="IPR004843">
    <property type="entry name" value="Calcineurin-like_PHP"/>
</dbReference>
<evidence type="ECO:0000256" key="4">
    <source>
        <dbReference type="ARBA" id="ARBA00004123"/>
    </source>
</evidence>
<dbReference type="InterPro" id="IPR007708">
    <property type="entry name" value="DBR1_C"/>
</dbReference>
<comment type="caution">
    <text evidence="15">The sequence shown here is derived from an EMBL/GenBank/DDBJ whole genome shotgun (WGS) entry which is preliminary data.</text>
</comment>
<evidence type="ECO:0000313" key="15">
    <source>
        <dbReference type="EMBL" id="KAF5359762.1"/>
    </source>
</evidence>
<keyword evidence="16" id="KW-1185">Reference proteome</keyword>
<dbReference type="PANTHER" id="PTHR12849:SF0">
    <property type="entry name" value="LARIAT DEBRANCHING ENZYME"/>
    <property type="match status" value="1"/>
</dbReference>
<comment type="subcellular location">
    <subcellularLocation>
        <location evidence="4">Nucleus</location>
    </subcellularLocation>
</comment>
<dbReference type="GO" id="GO:0005634">
    <property type="term" value="C:nucleus"/>
    <property type="evidence" value="ECO:0007669"/>
    <property type="project" value="UniProtKB-SubCell"/>
</dbReference>
<evidence type="ECO:0000256" key="6">
    <source>
        <dbReference type="ARBA" id="ARBA00022664"/>
    </source>
</evidence>
<evidence type="ECO:0000256" key="11">
    <source>
        <dbReference type="ARBA" id="ARBA00023211"/>
    </source>
</evidence>
<evidence type="ECO:0000259" key="14">
    <source>
        <dbReference type="SMART" id="SM01124"/>
    </source>
</evidence>
<comment type="similarity">
    <text evidence="5">Belongs to the lariat debranching enzyme family.</text>
</comment>
<evidence type="ECO:0000256" key="3">
    <source>
        <dbReference type="ARBA" id="ARBA00001954"/>
    </source>
</evidence>
<proteinExistence type="inferred from homology"/>
<feature type="region of interest" description="Disordered" evidence="13">
    <location>
        <begin position="237"/>
        <end position="294"/>
    </location>
</feature>
<reference evidence="15 16" key="1">
    <citation type="journal article" date="2020" name="ISME J.">
        <title>Uncovering the hidden diversity of litter-decomposition mechanisms in mushroom-forming fungi.</title>
        <authorList>
            <person name="Floudas D."/>
            <person name="Bentzer J."/>
            <person name="Ahren D."/>
            <person name="Johansson T."/>
            <person name="Persson P."/>
            <person name="Tunlid A."/>
        </authorList>
    </citation>
    <scope>NUCLEOTIDE SEQUENCE [LARGE SCALE GENOMIC DNA]</scope>
    <source>
        <strain evidence="15 16">CBS 146.42</strain>
    </source>
</reference>
<evidence type="ECO:0000256" key="13">
    <source>
        <dbReference type="SAM" id="MobiDB-lite"/>
    </source>
</evidence>
<evidence type="ECO:0000256" key="1">
    <source>
        <dbReference type="ARBA" id="ARBA00001936"/>
    </source>
</evidence>
<dbReference type="PANTHER" id="PTHR12849">
    <property type="entry name" value="RNA LARIAT DEBRANCHING ENZYME"/>
    <property type="match status" value="1"/>
</dbReference>
<keyword evidence="9" id="KW-0862">Zinc</keyword>
<keyword evidence="10" id="KW-0408">Iron</keyword>
<organism evidence="15 16">
    <name type="scientific">Leucocoprinus leucothites</name>
    <dbReference type="NCBI Taxonomy" id="201217"/>
    <lineage>
        <taxon>Eukaryota</taxon>
        <taxon>Fungi</taxon>
        <taxon>Dikarya</taxon>
        <taxon>Basidiomycota</taxon>
        <taxon>Agaricomycotina</taxon>
        <taxon>Agaricomycetes</taxon>
        <taxon>Agaricomycetidae</taxon>
        <taxon>Agaricales</taxon>
        <taxon>Agaricineae</taxon>
        <taxon>Agaricaceae</taxon>
        <taxon>Leucocoprinus</taxon>
    </lineage>
</organism>
<feature type="region of interest" description="Disordered" evidence="13">
    <location>
        <begin position="403"/>
        <end position="431"/>
    </location>
</feature>
<accession>A0A8H5G7G5</accession>
<dbReference type="OrthoDB" id="407609at2759"/>
<dbReference type="GO" id="GO:0046872">
    <property type="term" value="F:metal ion binding"/>
    <property type="evidence" value="ECO:0007669"/>
    <property type="project" value="UniProtKB-KW"/>
</dbReference>
<comment type="cofactor">
    <cofactor evidence="1">
        <name>Mn(2+)</name>
        <dbReference type="ChEBI" id="CHEBI:29035"/>
    </cofactor>
</comment>
<keyword evidence="7" id="KW-0479">Metal-binding</keyword>
<dbReference type="GO" id="GO:0008419">
    <property type="term" value="F:RNA lariat debranching enzyme activity"/>
    <property type="evidence" value="ECO:0007669"/>
    <property type="project" value="TreeGrafter"/>
</dbReference>
<evidence type="ECO:0000256" key="12">
    <source>
        <dbReference type="ARBA" id="ARBA00023242"/>
    </source>
</evidence>
<evidence type="ECO:0000256" key="5">
    <source>
        <dbReference type="ARBA" id="ARBA00006045"/>
    </source>
</evidence>
<evidence type="ECO:0000256" key="10">
    <source>
        <dbReference type="ARBA" id="ARBA00023004"/>
    </source>
</evidence>
<keyword evidence="6" id="KW-0507">mRNA processing</keyword>